<protein>
    <submittedName>
        <fullName evidence="3">E8905f50-b32e-4ff6-b4b1-9f5601b63a41</fullName>
    </submittedName>
</protein>
<dbReference type="InterPro" id="IPR049326">
    <property type="entry name" value="Rhodopsin_dom_fungi"/>
</dbReference>
<gene>
    <name evidence="3" type="ORF">SCLTRI_LOCUS7837</name>
</gene>
<name>A0A8H2ZT21_9HELO</name>
<comment type="caution">
    <text evidence="3">The sequence shown here is derived from an EMBL/GenBank/DDBJ whole genome shotgun (WGS) entry which is preliminary data.</text>
</comment>
<keyword evidence="1" id="KW-0472">Membrane</keyword>
<proteinExistence type="predicted"/>
<dbReference type="Proteomes" id="UP000624404">
    <property type="component" value="Unassembled WGS sequence"/>
</dbReference>
<accession>A0A8H2ZT21</accession>
<evidence type="ECO:0000313" key="3">
    <source>
        <dbReference type="EMBL" id="CAD6448045.1"/>
    </source>
</evidence>
<dbReference type="EMBL" id="CAJHIA010000030">
    <property type="protein sequence ID" value="CAD6448045.1"/>
    <property type="molecule type" value="Genomic_DNA"/>
</dbReference>
<feature type="domain" description="Rhodopsin" evidence="2">
    <location>
        <begin position="20"/>
        <end position="128"/>
    </location>
</feature>
<evidence type="ECO:0000259" key="2">
    <source>
        <dbReference type="Pfam" id="PF20684"/>
    </source>
</evidence>
<sequence length="138" mass="15453">MFASAKVCVSPVRRDLYQKLYKISRLDLLVVISPNVIHTRIKTILESLISTWCIGSIFALAFQCNLPKPRNSINGVCHDRAAFWRSVAALNIITDIALVALQVVMMRNLQMSLKKRLIVLSCFGSRGLLEISSSLAYN</sequence>
<evidence type="ECO:0000256" key="1">
    <source>
        <dbReference type="SAM" id="Phobius"/>
    </source>
</evidence>
<evidence type="ECO:0000313" key="4">
    <source>
        <dbReference type="Proteomes" id="UP000624404"/>
    </source>
</evidence>
<keyword evidence="1" id="KW-0812">Transmembrane</keyword>
<dbReference type="PANTHER" id="PTHR38794">
    <property type="entry name" value="INTEGRAL MEMBRANE PROTEIN"/>
    <property type="match status" value="1"/>
</dbReference>
<dbReference type="Pfam" id="PF20684">
    <property type="entry name" value="Fung_rhodopsin"/>
    <property type="match status" value="1"/>
</dbReference>
<keyword evidence="1" id="KW-1133">Transmembrane helix</keyword>
<dbReference type="OrthoDB" id="3918601at2759"/>
<feature type="transmembrane region" description="Helical" evidence="1">
    <location>
        <begin position="82"/>
        <end position="105"/>
    </location>
</feature>
<dbReference type="PANTHER" id="PTHR38794:SF1">
    <property type="entry name" value="INTEGRAL MEMBRANE PROTEIN"/>
    <property type="match status" value="1"/>
</dbReference>
<dbReference type="AlphaFoldDB" id="A0A8H2ZT21"/>
<keyword evidence="4" id="KW-1185">Reference proteome</keyword>
<organism evidence="3 4">
    <name type="scientific">Sclerotinia trifoliorum</name>
    <dbReference type="NCBI Taxonomy" id="28548"/>
    <lineage>
        <taxon>Eukaryota</taxon>
        <taxon>Fungi</taxon>
        <taxon>Dikarya</taxon>
        <taxon>Ascomycota</taxon>
        <taxon>Pezizomycotina</taxon>
        <taxon>Leotiomycetes</taxon>
        <taxon>Helotiales</taxon>
        <taxon>Sclerotiniaceae</taxon>
        <taxon>Sclerotinia</taxon>
    </lineage>
</organism>
<feature type="transmembrane region" description="Helical" evidence="1">
    <location>
        <begin position="43"/>
        <end position="62"/>
    </location>
</feature>
<reference evidence="3" key="1">
    <citation type="submission" date="2020-10" db="EMBL/GenBank/DDBJ databases">
        <authorList>
            <person name="Kusch S."/>
        </authorList>
    </citation>
    <scope>NUCLEOTIDE SEQUENCE</scope>
    <source>
        <strain evidence="3">SwB9</strain>
    </source>
</reference>